<sequence>MTNRRNFIQTLALGTTMAISIPEIVSASGIKVKQGIKLKTDDIVLFQGDSITDAGRDRNKNQPNDTATLGHGYPVITAAQLLVRKPSLNLKIYNKGISGNKVYQLAERWNEDCLAIKPNVLSILVGVNDYWHTLAKENPYKGTLETYKNDYKTLLNNTLKELPNVQLVIGEPYAVNHVRAVTDEWYPTFDGYRAAARELAKTFNAIFVPYQQVYDEALKYAPANYWTGDGVHPSLAGAALMAQAWLKAVGI</sequence>
<dbReference type="Proteomes" id="UP001501411">
    <property type="component" value="Unassembled WGS sequence"/>
</dbReference>
<gene>
    <name evidence="2" type="ORF">GCM10023231_19650</name>
</gene>
<dbReference type="SUPFAM" id="SSF52266">
    <property type="entry name" value="SGNH hydrolase"/>
    <property type="match status" value="1"/>
</dbReference>
<name>A0ABP9B7G0_9SPHI</name>
<dbReference type="InterPro" id="IPR006311">
    <property type="entry name" value="TAT_signal"/>
</dbReference>
<proteinExistence type="predicted"/>
<dbReference type="RefSeq" id="WP_345231595.1">
    <property type="nucleotide sequence ID" value="NZ_BAABIQ010000031.1"/>
</dbReference>
<dbReference type="GO" id="GO:0016787">
    <property type="term" value="F:hydrolase activity"/>
    <property type="evidence" value="ECO:0007669"/>
    <property type="project" value="UniProtKB-KW"/>
</dbReference>
<keyword evidence="3" id="KW-1185">Reference proteome</keyword>
<comment type="caution">
    <text evidence="2">The sequence shown here is derived from an EMBL/GenBank/DDBJ whole genome shotgun (WGS) entry which is preliminary data.</text>
</comment>
<dbReference type="Gene3D" id="3.40.50.1110">
    <property type="entry name" value="SGNH hydrolase"/>
    <property type="match status" value="1"/>
</dbReference>
<evidence type="ECO:0000313" key="2">
    <source>
        <dbReference type="EMBL" id="GAA4791784.1"/>
    </source>
</evidence>
<dbReference type="InterPro" id="IPR036514">
    <property type="entry name" value="SGNH_hydro_sf"/>
</dbReference>
<keyword evidence="2" id="KW-0378">Hydrolase</keyword>
<evidence type="ECO:0000313" key="3">
    <source>
        <dbReference type="Proteomes" id="UP001501411"/>
    </source>
</evidence>
<dbReference type="CDD" id="cd01834">
    <property type="entry name" value="SGNH_hydrolase_like_2"/>
    <property type="match status" value="1"/>
</dbReference>
<dbReference type="PROSITE" id="PS51318">
    <property type="entry name" value="TAT"/>
    <property type="match status" value="1"/>
</dbReference>
<organism evidence="2 3">
    <name type="scientific">Olivibacter ginsenosidimutans</name>
    <dbReference type="NCBI Taxonomy" id="1176537"/>
    <lineage>
        <taxon>Bacteria</taxon>
        <taxon>Pseudomonadati</taxon>
        <taxon>Bacteroidota</taxon>
        <taxon>Sphingobacteriia</taxon>
        <taxon>Sphingobacteriales</taxon>
        <taxon>Sphingobacteriaceae</taxon>
        <taxon>Olivibacter</taxon>
    </lineage>
</organism>
<reference evidence="3" key="1">
    <citation type="journal article" date="2019" name="Int. J. Syst. Evol. Microbiol.">
        <title>The Global Catalogue of Microorganisms (GCM) 10K type strain sequencing project: providing services to taxonomists for standard genome sequencing and annotation.</title>
        <authorList>
            <consortium name="The Broad Institute Genomics Platform"/>
            <consortium name="The Broad Institute Genome Sequencing Center for Infectious Disease"/>
            <person name="Wu L."/>
            <person name="Ma J."/>
        </authorList>
    </citation>
    <scope>NUCLEOTIDE SEQUENCE [LARGE SCALE GENOMIC DNA]</scope>
    <source>
        <strain evidence="3">JCM 18200</strain>
    </source>
</reference>
<dbReference type="InterPro" id="IPR013830">
    <property type="entry name" value="SGNH_hydro"/>
</dbReference>
<feature type="domain" description="SGNH hydrolase-type esterase" evidence="1">
    <location>
        <begin position="48"/>
        <end position="239"/>
    </location>
</feature>
<evidence type="ECO:0000259" key="1">
    <source>
        <dbReference type="Pfam" id="PF13472"/>
    </source>
</evidence>
<protein>
    <submittedName>
        <fullName evidence="2">SGNH/GDSL hydrolase family protein</fullName>
    </submittedName>
</protein>
<accession>A0ABP9B7G0</accession>
<dbReference type="EMBL" id="BAABIQ010000031">
    <property type="protein sequence ID" value="GAA4791784.1"/>
    <property type="molecule type" value="Genomic_DNA"/>
</dbReference>
<dbReference type="InterPro" id="IPR051532">
    <property type="entry name" value="Ester_Hydrolysis_Enzymes"/>
</dbReference>
<dbReference type="Pfam" id="PF13472">
    <property type="entry name" value="Lipase_GDSL_2"/>
    <property type="match status" value="1"/>
</dbReference>
<dbReference type="PANTHER" id="PTHR30383">
    <property type="entry name" value="THIOESTERASE 1/PROTEASE 1/LYSOPHOSPHOLIPASE L1"/>
    <property type="match status" value="1"/>
</dbReference>
<dbReference type="PANTHER" id="PTHR30383:SF5">
    <property type="entry name" value="SGNH HYDROLASE-TYPE ESTERASE DOMAIN-CONTAINING PROTEIN"/>
    <property type="match status" value="1"/>
</dbReference>